<feature type="coiled-coil region" evidence="1">
    <location>
        <begin position="331"/>
        <end position="358"/>
    </location>
</feature>
<keyword evidence="1" id="KW-0175">Coiled coil</keyword>
<dbReference type="Proteomes" id="UP000192491">
    <property type="component" value="Unassembled WGS sequence"/>
</dbReference>
<dbReference type="InterPro" id="IPR027417">
    <property type="entry name" value="P-loop_NTPase"/>
</dbReference>
<reference evidence="3 4" key="1">
    <citation type="submission" date="2017-01" db="EMBL/GenBank/DDBJ databases">
        <title>Novel large sulfur bacteria in the metagenomes of groundwater-fed chemosynthetic microbial mats in the Lake Huron basin.</title>
        <authorList>
            <person name="Sharrar A.M."/>
            <person name="Flood B.E."/>
            <person name="Bailey J.V."/>
            <person name="Jones D.S."/>
            <person name="Biddanda B."/>
            <person name="Ruberg S.A."/>
            <person name="Marcus D.N."/>
            <person name="Dick G.J."/>
        </authorList>
    </citation>
    <scope>NUCLEOTIDE SEQUENCE [LARGE SCALE GENOMIC DNA]</scope>
    <source>
        <strain evidence="3">A8</strain>
    </source>
</reference>
<feature type="coiled-coil region" evidence="1">
    <location>
        <begin position="622"/>
        <end position="806"/>
    </location>
</feature>
<name>A0A1Y1QFK1_9GAMM</name>
<gene>
    <name evidence="3" type="ORF">BWK73_36625</name>
</gene>
<feature type="coiled-coil region" evidence="1">
    <location>
        <begin position="483"/>
        <end position="542"/>
    </location>
</feature>
<sequence>MQILPSLAPSETAASFQLLRLILIDSISSGRIVEMALDGGAVLTGRNGRGKTSLLQLLLLFYGESPNRIVTTEAGRKSFTGYYLPHTTSYLVYEYQRHDGQKRLAVAYADRNGERVFFRFIRAEYTLKQFIGEAGEIIQAPDLAKHLRTSGYHCSEQIESLAEYRAVIQATHSGTRDRERQKQLRNLIAEYAFTHSNRPLTQIEKIVSGMFRRKTNFEDLQSMVVDCIAEQDSTLSLSGDRRKIESWPQYYQAYQSVMALAPTLEAADTAHQHLVAAEQALSEIRAQYRSLYEHLDTTQQSTRNQRAQQQVQADQEYVAYEAHRITLATQQREARQEAEFAEKKAHALVQQRDQYAQQSMEQKSALSEREADFKLEQTNLQQRKTALLGKQSEIDATYKQLKDALKEHFDSQREDIQQQRETLAKTYEADFLALENRFNQQEQEFANHHAAERIPLQQAVETANTSVGACQRDAKHPQPDPAIAQHLQEKRQQQDKRQQEKDLQEQQLTKLDTAYRQAKQAVDDQERQVSMARQALEQANKELTNTQRFHQPETGTLLHFLRQEHPEWTRDIAKVIRPDIFTRTDLSPSLLDSTPSLYGLALDLDKLDAHRLADPQAALQAIAQAEAQCQAAKATLETKQTLWEKLNKAREAADTACQTQRQTVLQAKTHLEQAKAEVAEANRQLEHSRNHAKAQADLALQAAQATLQQHRQTLKQFDNENRTATLQRQADYQSRRKTRQAQRETQLQALKIRLDMAEQELKTKQREYDNERNAALRNEGVDTDKLQVLENDLKQVTQTLAAIRRDADLINAWKHWLKHDWVQYETYTQTAAQHRNNEKTHTETLNEHQRQWTKRQQELRTELERLGKQLGALEDQCKTVRQQWESLQQYPDSPMPDYDPTWTLDTLTLRANQQRDIETQQGKELKRHITSLQRGFNTASGTPPEQFLSTHQRDLLPYAWREWLPVFKEWFTTAHTDTQRLLLVDARAIASGILKFHQDMEAFHLKVLQFNRELQANLDSSTVFESISKVNVEVISTIKELQYWPAICDMVETNRPWMMGLTQELPPVEFAQTIGRLLEHWEVKSGIRADLKHLIRLQGEVTENGNRRTFHRASDLEAVSSNGLSYLVLVIIFVAFINRIRRHAPVNIVWALDELKDLDSGNIPALLALLARNNITLVSAFPDPDPETLALFKHRFTVEPDKRLAEVRIGTGDATYTVTEGLDYV</sequence>
<feature type="coiled-coil region" evidence="1">
    <location>
        <begin position="831"/>
        <end position="883"/>
    </location>
</feature>
<dbReference type="InterPro" id="IPR021979">
    <property type="entry name" value="DUF3584"/>
</dbReference>
<evidence type="ECO:0008006" key="5">
    <source>
        <dbReference type="Google" id="ProtNLM"/>
    </source>
</evidence>
<dbReference type="SUPFAM" id="SSF52540">
    <property type="entry name" value="P-loop containing nucleoside triphosphate hydrolases"/>
    <property type="match status" value="1"/>
</dbReference>
<keyword evidence="2" id="KW-1133">Transmembrane helix</keyword>
<accession>A0A1Y1QFK1</accession>
<comment type="caution">
    <text evidence="3">The sequence shown here is derived from an EMBL/GenBank/DDBJ whole genome shotgun (WGS) entry which is preliminary data.</text>
</comment>
<evidence type="ECO:0000256" key="1">
    <source>
        <dbReference type="SAM" id="Coils"/>
    </source>
</evidence>
<evidence type="ECO:0000313" key="4">
    <source>
        <dbReference type="Proteomes" id="UP000192491"/>
    </source>
</evidence>
<feature type="coiled-coil region" evidence="1">
    <location>
        <begin position="402"/>
        <end position="444"/>
    </location>
</feature>
<dbReference type="Pfam" id="PF12128">
    <property type="entry name" value="DUF3584"/>
    <property type="match status" value="1"/>
</dbReference>
<evidence type="ECO:0000313" key="3">
    <source>
        <dbReference type="EMBL" id="OQX04297.1"/>
    </source>
</evidence>
<dbReference type="AlphaFoldDB" id="A0A1Y1QFK1"/>
<keyword evidence="2" id="KW-0812">Transmembrane</keyword>
<keyword evidence="2" id="KW-0472">Membrane</keyword>
<organism evidence="3 4">
    <name type="scientific">Thiothrix lacustris</name>
    <dbReference type="NCBI Taxonomy" id="525917"/>
    <lineage>
        <taxon>Bacteria</taxon>
        <taxon>Pseudomonadati</taxon>
        <taxon>Pseudomonadota</taxon>
        <taxon>Gammaproteobacteria</taxon>
        <taxon>Thiotrichales</taxon>
        <taxon>Thiotrichaceae</taxon>
        <taxon>Thiothrix</taxon>
    </lineage>
</organism>
<protein>
    <recommendedName>
        <fullName evidence="5">ATP-binding protein</fullName>
    </recommendedName>
</protein>
<feature type="transmembrane region" description="Helical" evidence="2">
    <location>
        <begin position="1123"/>
        <end position="1140"/>
    </location>
</feature>
<proteinExistence type="predicted"/>
<dbReference type="EMBL" id="MTEJ01000348">
    <property type="protein sequence ID" value="OQX04297.1"/>
    <property type="molecule type" value="Genomic_DNA"/>
</dbReference>
<evidence type="ECO:0000256" key="2">
    <source>
        <dbReference type="SAM" id="Phobius"/>
    </source>
</evidence>